<reference evidence="1" key="1">
    <citation type="submission" date="2017-08" db="EMBL/GenBank/DDBJ databases">
        <authorList>
            <person name="Cuomo C."/>
            <person name="Billmyre B."/>
            <person name="Heitman J."/>
        </authorList>
    </citation>
    <scope>NUCLEOTIDE SEQUENCE</scope>
    <source>
        <strain evidence="1">CBS 12478</strain>
    </source>
</reference>
<reference evidence="1" key="2">
    <citation type="submission" date="2024-01" db="EMBL/GenBank/DDBJ databases">
        <title>Comparative genomics of Cryptococcus and Kwoniella reveals pathogenesis evolution and contrasting modes of karyotype evolution via chromosome fusion or intercentromeric recombination.</title>
        <authorList>
            <person name="Coelho M.A."/>
            <person name="David-Palma M."/>
            <person name="Shea T."/>
            <person name="Bowers K."/>
            <person name="McGinley-Smith S."/>
            <person name="Mohammad A.W."/>
            <person name="Gnirke A."/>
            <person name="Yurkov A.M."/>
            <person name="Nowrousian M."/>
            <person name="Sun S."/>
            <person name="Cuomo C.A."/>
            <person name="Heitman J."/>
        </authorList>
    </citation>
    <scope>NUCLEOTIDE SEQUENCE</scope>
    <source>
        <strain evidence="1">CBS 12478</strain>
    </source>
</reference>
<name>A0A5M6C1Q6_9TREE</name>
<sequence>MPFSSDSLEDVISLDPISAVHPQILDILRSIASTTLLPVSQALYDNLIPSLYAKIALNTNNVHGILSGLTTEQGIVSRRKYDALGFVRRVTIDDVGGLERFTSISNQLISVREDVTPDPSPSIRAPPAHEPVRANTSFRSRSRPLFPNVTTLYLPWSLIRTLDDQVKNVELDDEDDSHDDQFAVGVINGLESNSSVSLDDRQGRSYPNALYKLIAFGRALAQNVSCETIELELGPMEESRDYWGLDRTIHILLSGFAHHRNGFRTTSSVENGHSMISLVTPKLHLVVHLPAVATKAYIPHSLTLPTSIHFVPDPQAAPMKGITTFTECGKNKVTAKECAEIIRRHYDVHISRNVYPEILYHVLDVQAVRDELEEMRRLRTTVVDGRLLANEVEGGILRDVDELE</sequence>
<dbReference type="OrthoDB" id="2564941at2759"/>
<organism evidence="1 2">
    <name type="scientific">Kwoniella shandongensis</name>
    <dbReference type="NCBI Taxonomy" id="1734106"/>
    <lineage>
        <taxon>Eukaryota</taxon>
        <taxon>Fungi</taxon>
        <taxon>Dikarya</taxon>
        <taxon>Basidiomycota</taxon>
        <taxon>Agaricomycotina</taxon>
        <taxon>Tremellomycetes</taxon>
        <taxon>Tremellales</taxon>
        <taxon>Cryptococcaceae</taxon>
        <taxon>Kwoniella</taxon>
    </lineage>
</organism>
<dbReference type="AlphaFoldDB" id="A0A5M6C1Q6"/>
<dbReference type="KEGG" id="ksn:43589152"/>
<dbReference type="GeneID" id="43589152"/>
<dbReference type="EMBL" id="CP144061">
    <property type="protein sequence ID" value="WWD21764.1"/>
    <property type="molecule type" value="Genomic_DNA"/>
</dbReference>
<accession>A0A5M6C1Q6</accession>
<protein>
    <submittedName>
        <fullName evidence="1">Uncharacterized protein</fullName>
    </submittedName>
</protein>
<dbReference type="RefSeq" id="XP_031860810.1">
    <property type="nucleotide sequence ID" value="XM_032005011.1"/>
</dbReference>
<keyword evidence="2" id="KW-1185">Reference proteome</keyword>
<gene>
    <name evidence="1" type="ORF">CI109_106251</name>
</gene>
<proteinExistence type="predicted"/>
<evidence type="ECO:0000313" key="2">
    <source>
        <dbReference type="Proteomes" id="UP000322225"/>
    </source>
</evidence>
<evidence type="ECO:0000313" key="1">
    <source>
        <dbReference type="EMBL" id="WWD21764.1"/>
    </source>
</evidence>
<dbReference type="Proteomes" id="UP000322225">
    <property type="component" value="Chromosome 11"/>
</dbReference>